<name>A0A6J4UAA9_9SPHN</name>
<evidence type="ECO:0000256" key="4">
    <source>
        <dbReference type="ARBA" id="ARBA00022989"/>
    </source>
</evidence>
<organism evidence="8">
    <name type="scientific">uncultured Sphingosinicella sp</name>
    <dbReference type="NCBI Taxonomy" id="478748"/>
    <lineage>
        <taxon>Bacteria</taxon>
        <taxon>Pseudomonadati</taxon>
        <taxon>Pseudomonadota</taxon>
        <taxon>Alphaproteobacteria</taxon>
        <taxon>Sphingomonadales</taxon>
        <taxon>Sphingosinicellaceae</taxon>
        <taxon>Sphingosinicella</taxon>
        <taxon>environmental samples</taxon>
    </lineage>
</organism>
<evidence type="ECO:0000256" key="6">
    <source>
        <dbReference type="SAM" id="Phobius"/>
    </source>
</evidence>
<feature type="domain" description="EamA" evidence="7">
    <location>
        <begin position="149"/>
        <end position="282"/>
    </location>
</feature>
<accession>A0A6J4UAA9</accession>
<keyword evidence="4 6" id="KW-1133">Transmembrane helix</keyword>
<dbReference type="EMBL" id="CADCWD010000075">
    <property type="protein sequence ID" value="CAA9542884.1"/>
    <property type="molecule type" value="Genomic_DNA"/>
</dbReference>
<feature type="transmembrane region" description="Helical" evidence="6">
    <location>
        <begin position="214"/>
        <end position="236"/>
    </location>
</feature>
<evidence type="ECO:0000256" key="2">
    <source>
        <dbReference type="ARBA" id="ARBA00007362"/>
    </source>
</evidence>
<feature type="domain" description="EamA" evidence="7">
    <location>
        <begin position="6"/>
        <end position="130"/>
    </location>
</feature>
<evidence type="ECO:0000256" key="3">
    <source>
        <dbReference type="ARBA" id="ARBA00022692"/>
    </source>
</evidence>
<dbReference type="InterPro" id="IPR050638">
    <property type="entry name" value="AA-Vitamin_Transporters"/>
</dbReference>
<proteinExistence type="inferred from homology"/>
<dbReference type="AlphaFoldDB" id="A0A6J4UAA9"/>
<dbReference type="PANTHER" id="PTHR32322">
    <property type="entry name" value="INNER MEMBRANE TRANSPORTER"/>
    <property type="match status" value="1"/>
</dbReference>
<gene>
    <name evidence="8" type="ORF">AVDCRST_MAG23-2247</name>
</gene>
<evidence type="ECO:0000256" key="5">
    <source>
        <dbReference type="ARBA" id="ARBA00023136"/>
    </source>
</evidence>
<feature type="transmembrane region" description="Helical" evidence="6">
    <location>
        <begin position="89"/>
        <end position="110"/>
    </location>
</feature>
<evidence type="ECO:0000313" key="8">
    <source>
        <dbReference type="EMBL" id="CAA9542884.1"/>
    </source>
</evidence>
<dbReference type="Gene3D" id="1.10.3730.20">
    <property type="match status" value="1"/>
</dbReference>
<feature type="transmembrane region" description="Helical" evidence="6">
    <location>
        <begin position="117"/>
        <end position="135"/>
    </location>
</feature>
<evidence type="ECO:0000256" key="1">
    <source>
        <dbReference type="ARBA" id="ARBA00004141"/>
    </source>
</evidence>
<feature type="transmembrane region" description="Helical" evidence="6">
    <location>
        <begin position="64"/>
        <end position="83"/>
    </location>
</feature>
<dbReference type="GO" id="GO:0016020">
    <property type="term" value="C:membrane"/>
    <property type="evidence" value="ECO:0007669"/>
    <property type="project" value="UniProtKB-SubCell"/>
</dbReference>
<feature type="transmembrane region" description="Helical" evidence="6">
    <location>
        <begin position="31"/>
        <end position="52"/>
    </location>
</feature>
<dbReference type="InterPro" id="IPR037185">
    <property type="entry name" value="EmrE-like"/>
</dbReference>
<feature type="transmembrane region" description="Helical" evidence="6">
    <location>
        <begin position="266"/>
        <end position="284"/>
    </location>
</feature>
<feature type="transmembrane region" description="Helical" evidence="6">
    <location>
        <begin position="178"/>
        <end position="199"/>
    </location>
</feature>
<dbReference type="InterPro" id="IPR000620">
    <property type="entry name" value="EamA_dom"/>
</dbReference>
<comment type="similarity">
    <text evidence="2">Belongs to the EamA transporter family.</text>
</comment>
<keyword evidence="5 6" id="KW-0472">Membrane</keyword>
<dbReference type="SUPFAM" id="SSF103481">
    <property type="entry name" value="Multidrug resistance efflux transporter EmrE"/>
    <property type="match status" value="2"/>
</dbReference>
<comment type="subcellular location">
    <subcellularLocation>
        <location evidence="1">Membrane</location>
        <topology evidence="1">Multi-pass membrane protein</topology>
    </subcellularLocation>
</comment>
<dbReference type="PANTHER" id="PTHR32322:SF2">
    <property type="entry name" value="EAMA DOMAIN-CONTAINING PROTEIN"/>
    <property type="match status" value="1"/>
</dbReference>
<protein>
    <submittedName>
        <fullName evidence="8">Integral membrane protein</fullName>
    </submittedName>
</protein>
<evidence type="ECO:0000259" key="7">
    <source>
        <dbReference type="Pfam" id="PF00892"/>
    </source>
</evidence>
<feature type="transmembrane region" description="Helical" evidence="6">
    <location>
        <begin position="147"/>
        <end position="166"/>
    </location>
</feature>
<dbReference type="Pfam" id="PF00892">
    <property type="entry name" value="EamA"/>
    <property type="match status" value="2"/>
</dbReference>
<sequence>MDSTSLAICLGLFSALTLATANVSVKMGGDILVTRATLSACAAALILPATFFVRAPDAATWQALAFALPAHFFYQVCMIRALQRGDLSLVFPVMRGVAPLLTAFTALIFLREELAPLAWSGLVLATLAAAAFAVPPRGVALRNHPHAAALLWALGTAIGIALYNVTDARGVRVAPSPFTFIVWLFLLDGAAVVLLALILRRNAISPAVAARWRYGLAGGALSILSFGSALYAFTLIETAKVSALRETSVVFAAAMGSLFLGERFGGRRIVAAVALAVGLVLMQFG</sequence>
<keyword evidence="3 6" id="KW-0812">Transmembrane</keyword>
<reference evidence="8" key="1">
    <citation type="submission" date="2020-02" db="EMBL/GenBank/DDBJ databases">
        <authorList>
            <person name="Meier V. D."/>
        </authorList>
    </citation>
    <scope>NUCLEOTIDE SEQUENCE</scope>
    <source>
        <strain evidence="8">AVDCRST_MAG23</strain>
    </source>
</reference>